<accession>A0ABN2XTY2</accession>
<evidence type="ECO:0008006" key="3">
    <source>
        <dbReference type="Google" id="ProtNLM"/>
    </source>
</evidence>
<name>A0ABN2XTY2_9ACTN</name>
<protein>
    <recommendedName>
        <fullName evidence="3">Methyltransferase domain-containing protein</fullName>
    </recommendedName>
</protein>
<dbReference type="Gene3D" id="3.40.50.150">
    <property type="entry name" value="Vaccinia Virus protein VP39"/>
    <property type="match status" value="1"/>
</dbReference>
<comment type="caution">
    <text evidence="1">The sequence shown here is derived from an EMBL/GenBank/DDBJ whole genome shotgun (WGS) entry which is preliminary data.</text>
</comment>
<keyword evidence="2" id="KW-1185">Reference proteome</keyword>
<gene>
    <name evidence="1" type="ORF">GCM10009843_07380</name>
</gene>
<dbReference type="InterPro" id="IPR029063">
    <property type="entry name" value="SAM-dependent_MTases_sf"/>
</dbReference>
<dbReference type="EMBL" id="BAAAQQ010000002">
    <property type="protein sequence ID" value="GAA2116839.1"/>
    <property type="molecule type" value="Genomic_DNA"/>
</dbReference>
<dbReference type="Proteomes" id="UP001500575">
    <property type="component" value="Unassembled WGS sequence"/>
</dbReference>
<reference evidence="1 2" key="1">
    <citation type="journal article" date="2019" name="Int. J. Syst. Evol. Microbiol.">
        <title>The Global Catalogue of Microorganisms (GCM) 10K type strain sequencing project: providing services to taxonomists for standard genome sequencing and annotation.</title>
        <authorList>
            <consortium name="The Broad Institute Genomics Platform"/>
            <consortium name="The Broad Institute Genome Sequencing Center for Infectious Disease"/>
            <person name="Wu L."/>
            <person name="Ma J."/>
        </authorList>
    </citation>
    <scope>NUCLEOTIDE SEQUENCE [LARGE SCALE GENOMIC DNA]</scope>
    <source>
        <strain evidence="1 2">JCM 16021</strain>
    </source>
</reference>
<evidence type="ECO:0000313" key="2">
    <source>
        <dbReference type="Proteomes" id="UP001500575"/>
    </source>
</evidence>
<sequence length="257" mass="28470">MSHPEQQAFLSIVARENVALIKDAKVLEIGSYDVNGSVRRTFAAASEHVGVDLVEGPGVDRIGFGHEVVDATGTYDITLSTECFEHDPHWRETFANMVRLTRPGGLVTFTCASRGRPEHGTQRTQPSMSPGTQFVGSDYYQNLTERDFSGFPLDDWFTASRFWYVPTSFDLYFAGVRAGGPDGAVAARLPDGSSVAAIGRIMPRGHRLVRWPLRLALRGESETAYQNRILGYWKFVLRSGGLAAGIAPRIFRRDKSR</sequence>
<dbReference type="SUPFAM" id="SSF53335">
    <property type="entry name" value="S-adenosyl-L-methionine-dependent methyltransferases"/>
    <property type="match status" value="1"/>
</dbReference>
<proteinExistence type="predicted"/>
<organism evidence="1 2">
    <name type="scientific">Nocardioides bigeumensis</name>
    <dbReference type="NCBI Taxonomy" id="433657"/>
    <lineage>
        <taxon>Bacteria</taxon>
        <taxon>Bacillati</taxon>
        <taxon>Actinomycetota</taxon>
        <taxon>Actinomycetes</taxon>
        <taxon>Propionibacteriales</taxon>
        <taxon>Nocardioidaceae</taxon>
        <taxon>Nocardioides</taxon>
    </lineage>
</organism>
<evidence type="ECO:0000313" key="1">
    <source>
        <dbReference type="EMBL" id="GAA2116839.1"/>
    </source>
</evidence>